<accession>A0A8J7VX67</accession>
<organism evidence="2">
    <name type="scientific">Coralloluteibacterium stylophorae</name>
    <dbReference type="NCBI Taxonomy" id="1776034"/>
    <lineage>
        <taxon>Bacteria</taxon>
        <taxon>Pseudomonadati</taxon>
        <taxon>Pseudomonadota</taxon>
        <taxon>Gammaproteobacteria</taxon>
        <taxon>Lysobacterales</taxon>
        <taxon>Lysobacteraceae</taxon>
        <taxon>Coralloluteibacterium</taxon>
    </lineage>
</organism>
<gene>
    <name evidence="3" type="ORF">KB893_001035</name>
    <name evidence="2" type="ORF">KB893_13640</name>
</gene>
<dbReference type="EMBL" id="JAGQFT020000001">
    <property type="protein sequence ID" value="MBS7455720.1"/>
    <property type="molecule type" value="Genomic_DNA"/>
</dbReference>
<reference evidence="2" key="2">
    <citation type="submission" date="2021-04" db="EMBL/GenBank/DDBJ databases">
        <authorList>
            <person name="Karlyshev A.V."/>
        </authorList>
    </citation>
    <scope>NUCLEOTIDE SEQUENCE</scope>
    <source>
        <strain evidence="2">LMG 29479</strain>
    </source>
</reference>
<proteinExistence type="predicted"/>
<reference evidence="3 4" key="1">
    <citation type="journal article" date="2021" name="Microbiol. Resour. Announc.">
        <title>Draft Genome Sequence of Coralloluteibacterium stylophorae LMG 29479T.</title>
        <authorList>
            <person name="Karlyshev A.V."/>
            <person name="Kudryashova E.B."/>
            <person name="Ariskina E.V."/>
            <person name="Conroy A.P."/>
            <person name="Abidueva E.Y."/>
        </authorList>
    </citation>
    <scope>NUCLEOTIDE SEQUENCE [LARGE SCALE GENOMIC DNA]</scope>
    <source>
        <strain evidence="3 4">LMG 29479</strain>
    </source>
</reference>
<evidence type="ECO:0000256" key="1">
    <source>
        <dbReference type="SAM" id="MobiDB-lite"/>
    </source>
</evidence>
<dbReference type="Pfam" id="PF04250">
    <property type="entry name" value="DUF429"/>
    <property type="match status" value="1"/>
</dbReference>
<evidence type="ECO:0000313" key="4">
    <source>
        <dbReference type="Proteomes" id="UP000675747"/>
    </source>
</evidence>
<evidence type="ECO:0000313" key="2">
    <source>
        <dbReference type="EMBL" id="MBR0563548.1"/>
    </source>
</evidence>
<feature type="region of interest" description="Disordered" evidence="1">
    <location>
        <begin position="210"/>
        <end position="229"/>
    </location>
</feature>
<dbReference type="Proteomes" id="UP000675747">
    <property type="component" value="Unassembled WGS sequence"/>
</dbReference>
<evidence type="ECO:0000313" key="3">
    <source>
        <dbReference type="EMBL" id="MBS7455720.1"/>
    </source>
</evidence>
<name>A0A8J7VX67_9GAMM</name>
<comment type="caution">
    <text evidence="2">The sequence shown here is derived from an EMBL/GenBank/DDBJ whole genome shotgun (WGS) entry which is preliminary data.</text>
</comment>
<dbReference type="AlphaFoldDB" id="A0A8J7VX67"/>
<dbReference type="InterPro" id="IPR007362">
    <property type="entry name" value="DUF429"/>
</dbReference>
<dbReference type="EMBL" id="JAGQFT010000145">
    <property type="protein sequence ID" value="MBR0563548.1"/>
    <property type="molecule type" value="Genomic_DNA"/>
</dbReference>
<keyword evidence="4" id="KW-1185">Reference proteome</keyword>
<sequence>MGVDGAKSGWLAVWATDTQLGFEVHADVGALRAAHANAAVIAVDVPIGLSDAGPRTADVLARKFVGGVRASSIFSSPVRGVLGASSQAEASRLHRDIDTRGYGAQAFAILSKIREWDGCLAADAGFAARVHEVHPEVCFAALAGGKGLVESKKTPEGAARRRALLHAEFGDAAVSDLLARVPRRLAAPDDVLDALAALWSARRIAVGQHESLPNPPEVDSTGRRRAIHY</sequence>
<protein>
    <submittedName>
        <fullName evidence="2">DUF429 domain-containing protein</fullName>
    </submittedName>
</protein>